<keyword evidence="5" id="KW-0175">Coiled coil</keyword>
<name>A0A6A7G7Y6_9CRUS</name>
<dbReference type="InterPro" id="IPR005033">
    <property type="entry name" value="YEATS"/>
</dbReference>
<dbReference type="Pfam" id="PF03366">
    <property type="entry name" value="YEATS"/>
    <property type="match status" value="1"/>
</dbReference>
<evidence type="ECO:0000259" key="6">
    <source>
        <dbReference type="PROSITE" id="PS51037"/>
    </source>
</evidence>
<reference evidence="7" key="1">
    <citation type="submission" date="2017-11" db="EMBL/GenBank/DDBJ databases">
        <title>The sensing device of the deep-sea amphipod.</title>
        <authorList>
            <person name="Kobayashi H."/>
            <person name="Nagahama T."/>
            <person name="Arai W."/>
            <person name="Sasagawa Y."/>
            <person name="Umeda M."/>
            <person name="Hayashi T."/>
            <person name="Nikaido I."/>
            <person name="Watanabe H."/>
            <person name="Oguri K."/>
            <person name="Kitazato H."/>
            <person name="Fujioka K."/>
            <person name="Kido Y."/>
            <person name="Takami H."/>
        </authorList>
    </citation>
    <scope>NUCLEOTIDE SEQUENCE</scope>
    <source>
        <tissue evidence="7">Whole body</tissue>
    </source>
</reference>
<feature type="coiled-coil region" evidence="5">
    <location>
        <begin position="180"/>
        <end position="214"/>
    </location>
</feature>
<evidence type="ECO:0000256" key="5">
    <source>
        <dbReference type="SAM" id="Coils"/>
    </source>
</evidence>
<dbReference type="PANTHER" id="PTHR47573:SF1">
    <property type="entry name" value="PROTEIN AF-9 HOMOLOG"/>
    <property type="match status" value="1"/>
</dbReference>
<keyword evidence="3 4" id="KW-0539">Nucleus</keyword>
<dbReference type="GO" id="GO:0005634">
    <property type="term" value="C:nucleus"/>
    <property type="evidence" value="ECO:0007669"/>
    <property type="project" value="UniProtKB-SubCell"/>
</dbReference>
<dbReference type="EMBL" id="IACT01007904">
    <property type="protein sequence ID" value="LAC27016.1"/>
    <property type="molecule type" value="mRNA"/>
</dbReference>
<keyword evidence="1" id="KW-0805">Transcription regulation</keyword>
<dbReference type="GO" id="GO:0006355">
    <property type="term" value="P:regulation of DNA-templated transcription"/>
    <property type="evidence" value="ECO:0007669"/>
    <property type="project" value="InterPro"/>
</dbReference>
<organism evidence="7">
    <name type="scientific">Hirondellea gigas</name>
    <dbReference type="NCBI Taxonomy" id="1518452"/>
    <lineage>
        <taxon>Eukaryota</taxon>
        <taxon>Metazoa</taxon>
        <taxon>Ecdysozoa</taxon>
        <taxon>Arthropoda</taxon>
        <taxon>Crustacea</taxon>
        <taxon>Multicrustacea</taxon>
        <taxon>Malacostraca</taxon>
        <taxon>Eumalacostraca</taxon>
        <taxon>Peracarida</taxon>
        <taxon>Amphipoda</taxon>
        <taxon>Amphilochidea</taxon>
        <taxon>Lysianassida</taxon>
        <taxon>Lysianassidira</taxon>
        <taxon>Lysianassoidea</taxon>
        <taxon>Lysianassidae</taxon>
        <taxon>Hirondellea</taxon>
    </lineage>
</organism>
<sequence>MARYFGKKREEDGHTHEWTVYVKPYHNEDMSTYIKKVQFKLHDSYANQTRVLTHPPYEVTETGWGEFEIGVKIFFHDPNERPVTLYHILKLFQSSPGTSCITFIPATAPLSSASIPCATPDGGKKILVAETYEELVFQEPSAMLHQLLQNSPQLTLSEHRHHTDFDAKKLKTLTNITLGKEKVSREIGDLRNKIQLAKETLSKFKEKISEAQTDGITD</sequence>
<dbReference type="CDD" id="cd16909">
    <property type="entry name" value="YEATS_GAS41_like"/>
    <property type="match status" value="1"/>
</dbReference>
<feature type="domain" description="YEATS" evidence="6">
    <location>
        <begin position="1"/>
        <end position="151"/>
    </location>
</feature>
<proteinExistence type="evidence at transcript level"/>
<accession>A0A6A7G7Y6</accession>
<evidence type="ECO:0000256" key="1">
    <source>
        <dbReference type="ARBA" id="ARBA00023015"/>
    </source>
</evidence>
<evidence type="ECO:0000256" key="4">
    <source>
        <dbReference type="PROSITE-ProRule" id="PRU00376"/>
    </source>
</evidence>
<dbReference type="Gene3D" id="2.60.40.1970">
    <property type="entry name" value="YEATS domain"/>
    <property type="match status" value="1"/>
</dbReference>
<dbReference type="PANTHER" id="PTHR47573">
    <property type="entry name" value="PROTEIN AF-9 HOMOLOG"/>
    <property type="match status" value="1"/>
</dbReference>
<dbReference type="InterPro" id="IPR055129">
    <property type="entry name" value="YEATS_dom"/>
</dbReference>
<dbReference type="AlphaFoldDB" id="A0A6A7G7Y6"/>
<evidence type="ECO:0000256" key="3">
    <source>
        <dbReference type="ARBA" id="ARBA00023242"/>
    </source>
</evidence>
<dbReference type="InterPro" id="IPR038704">
    <property type="entry name" value="YEAST_sf"/>
</dbReference>
<comment type="subcellular location">
    <subcellularLocation>
        <location evidence="4">Nucleus</location>
    </subcellularLocation>
</comment>
<evidence type="ECO:0000313" key="7">
    <source>
        <dbReference type="EMBL" id="LAC27016.1"/>
    </source>
</evidence>
<protein>
    <submittedName>
        <fullName evidence="7">YEATS domain-containing protein 4-like</fullName>
    </submittedName>
</protein>
<keyword evidence="2" id="KW-0804">Transcription</keyword>
<evidence type="ECO:0000256" key="2">
    <source>
        <dbReference type="ARBA" id="ARBA00023163"/>
    </source>
</evidence>
<dbReference type="PROSITE" id="PS51037">
    <property type="entry name" value="YEATS"/>
    <property type="match status" value="1"/>
</dbReference>